<keyword evidence="2" id="KW-0732">Signal</keyword>
<comment type="caution">
    <text evidence="3">The sequence shown here is derived from an EMBL/GenBank/DDBJ whole genome shotgun (WGS) entry which is preliminary data.</text>
</comment>
<evidence type="ECO:0000256" key="2">
    <source>
        <dbReference type="SAM" id="SignalP"/>
    </source>
</evidence>
<dbReference type="EMBL" id="BAABFA010000007">
    <property type="protein sequence ID" value="GAA4462430.1"/>
    <property type="molecule type" value="Genomic_DNA"/>
</dbReference>
<proteinExistence type="predicted"/>
<dbReference type="RefSeq" id="WP_345079192.1">
    <property type="nucleotide sequence ID" value="NZ_BAABFA010000007.1"/>
</dbReference>
<feature type="signal peptide" evidence="2">
    <location>
        <begin position="1"/>
        <end position="21"/>
    </location>
</feature>
<protein>
    <submittedName>
        <fullName evidence="3">Uncharacterized protein</fullName>
    </submittedName>
</protein>
<gene>
    <name evidence="3" type="ORF">GCM10023093_09020</name>
</gene>
<feature type="chain" id="PRO_5045399135" evidence="2">
    <location>
        <begin position="22"/>
        <end position="170"/>
    </location>
</feature>
<dbReference type="Proteomes" id="UP001500067">
    <property type="component" value="Unassembled WGS sequence"/>
</dbReference>
<sequence length="170" mass="18172">MKQFITIASAICLMSMLHSCATIVNASKKGKTEVFLIDAPGDIQASSNGQSLSKTSEVFAANGRTNGAVAFYTTAVMLPRKKRATLELYSPSTGQKATVALKPKLWGKMVIADALLTAGIGWLIDGPTGNLLTLKPRLIDVPAAMAGKPRSKWRSQGKLKRQTKRGIKKG</sequence>
<keyword evidence="4" id="KW-1185">Reference proteome</keyword>
<accession>A0ABP8N796</accession>
<evidence type="ECO:0000256" key="1">
    <source>
        <dbReference type="SAM" id="MobiDB-lite"/>
    </source>
</evidence>
<organism evidence="3 4">
    <name type="scientific">Nemorincola caseinilytica</name>
    <dbReference type="NCBI Taxonomy" id="2054315"/>
    <lineage>
        <taxon>Bacteria</taxon>
        <taxon>Pseudomonadati</taxon>
        <taxon>Bacteroidota</taxon>
        <taxon>Chitinophagia</taxon>
        <taxon>Chitinophagales</taxon>
        <taxon>Chitinophagaceae</taxon>
        <taxon>Nemorincola</taxon>
    </lineage>
</organism>
<evidence type="ECO:0000313" key="3">
    <source>
        <dbReference type="EMBL" id="GAA4462430.1"/>
    </source>
</evidence>
<evidence type="ECO:0000313" key="4">
    <source>
        <dbReference type="Proteomes" id="UP001500067"/>
    </source>
</evidence>
<name>A0ABP8N796_9BACT</name>
<feature type="region of interest" description="Disordered" evidence="1">
    <location>
        <begin position="149"/>
        <end position="170"/>
    </location>
</feature>
<reference evidence="4" key="1">
    <citation type="journal article" date="2019" name="Int. J. Syst. Evol. Microbiol.">
        <title>The Global Catalogue of Microorganisms (GCM) 10K type strain sequencing project: providing services to taxonomists for standard genome sequencing and annotation.</title>
        <authorList>
            <consortium name="The Broad Institute Genomics Platform"/>
            <consortium name="The Broad Institute Genome Sequencing Center for Infectious Disease"/>
            <person name="Wu L."/>
            <person name="Ma J."/>
        </authorList>
    </citation>
    <scope>NUCLEOTIDE SEQUENCE [LARGE SCALE GENOMIC DNA]</scope>
    <source>
        <strain evidence="4">JCM 32105</strain>
    </source>
</reference>